<dbReference type="PANTHER" id="PTHR42831">
    <property type="entry name" value="FE-S PROTEIN MATURATION AUXILIARY FACTOR YITW"/>
    <property type="match status" value="1"/>
</dbReference>
<dbReference type="InterPro" id="IPR052339">
    <property type="entry name" value="Fe-S_Maturation_MIP18"/>
</dbReference>
<evidence type="ECO:0000313" key="3">
    <source>
        <dbReference type="Proteomes" id="UP001180536"/>
    </source>
</evidence>
<dbReference type="InterPro" id="IPR034904">
    <property type="entry name" value="FSCA_dom_sf"/>
</dbReference>
<evidence type="ECO:0000313" key="2">
    <source>
        <dbReference type="EMBL" id="MDR7296783.1"/>
    </source>
</evidence>
<protein>
    <submittedName>
        <fullName evidence="2">Metal-sulfur cluster biosynthetic enzyme</fullName>
    </submittedName>
</protein>
<evidence type="ECO:0000259" key="1">
    <source>
        <dbReference type="Pfam" id="PF01883"/>
    </source>
</evidence>
<reference evidence="2 3" key="1">
    <citation type="submission" date="2023-07" db="EMBL/GenBank/DDBJ databases">
        <title>Sorghum-associated microbial communities from plants grown in Nebraska, USA.</title>
        <authorList>
            <person name="Schachtman D."/>
        </authorList>
    </citation>
    <scope>NUCLEOTIDE SEQUENCE [LARGE SCALE GENOMIC DNA]</scope>
    <source>
        <strain evidence="2 3">BE310</strain>
    </source>
</reference>
<comment type="caution">
    <text evidence="2">The sequence shown here is derived from an EMBL/GenBank/DDBJ whole genome shotgun (WGS) entry which is preliminary data.</text>
</comment>
<dbReference type="InterPro" id="IPR002744">
    <property type="entry name" value="MIP18-like"/>
</dbReference>
<dbReference type="SUPFAM" id="SSF117916">
    <property type="entry name" value="Fe-S cluster assembly (FSCA) domain-like"/>
    <property type="match status" value="1"/>
</dbReference>
<name>A0ABU1Z8L4_9BURK</name>
<proteinExistence type="predicted"/>
<keyword evidence="3" id="KW-1185">Reference proteome</keyword>
<organism evidence="2 3">
    <name type="scientific">Pelomonas aquatica</name>
    <dbReference type="NCBI Taxonomy" id="431058"/>
    <lineage>
        <taxon>Bacteria</taxon>
        <taxon>Pseudomonadati</taxon>
        <taxon>Pseudomonadota</taxon>
        <taxon>Betaproteobacteria</taxon>
        <taxon>Burkholderiales</taxon>
        <taxon>Sphaerotilaceae</taxon>
        <taxon>Roseateles</taxon>
    </lineage>
</organism>
<gene>
    <name evidence="2" type="ORF">J2X16_002130</name>
</gene>
<dbReference type="Pfam" id="PF01883">
    <property type="entry name" value="FeS_assembly_P"/>
    <property type="match status" value="1"/>
</dbReference>
<dbReference type="Proteomes" id="UP001180536">
    <property type="component" value="Unassembled WGS sequence"/>
</dbReference>
<accession>A0ABU1Z8L4</accession>
<dbReference type="PANTHER" id="PTHR42831:SF1">
    <property type="entry name" value="FE-S PROTEIN MATURATION AUXILIARY FACTOR YITW"/>
    <property type="match status" value="1"/>
</dbReference>
<dbReference type="EMBL" id="JAVDXQ010000003">
    <property type="protein sequence ID" value="MDR7296783.1"/>
    <property type="molecule type" value="Genomic_DNA"/>
</dbReference>
<sequence>MSQAVLAPQMSIDTPFPYDGPAALREPVEAALRRVIDPELALTIVDVGLIYGVAIDAAQARVTMTMTSPACPVTDVILDDVHDELARVLPDGMAIDTQLVWEPAWHSDRLSPRARLFMGW</sequence>
<feature type="domain" description="MIP18 family-like" evidence="1">
    <location>
        <begin position="26"/>
        <end position="91"/>
    </location>
</feature>
<dbReference type="Gene3D" id="3.30.300.130">
    <property type="entry name" value="Fe-S cluster assembly (FSCA)"/>
    <property type="match status" value="1"/>
</dbReference>